<dbReference type="InParanoid" id="A0A0N0PE33"/>
<organism evidence="2 3">
    <name type="scientific">Papilio machaon</name>
    <name type="common">Old World swallowtail butterfly</name>
    <dbReference type="NCBI Taxonomy" id="76193"/>
    <lineage>
        <taxon>Eukaryota</taxon>
        <taxon>Metazoa</taxon>
        <taxon>Ecdysozoa</taxon>
        <taxon>Arthropoda</taxon>
        <taxon>Hexapoda</taxon>
        <taxon>Insecta</taxon>
        <taxon>Pterygota</taxon>
        <taxon>Neoptera</taxon>
        <taxon>Endopterygota</taxon>
        <taxon>Lepidoptera</taxon>
        <taxon>Glossata</taxon>
        <taxon>Ditrysia</taxon>
        <taxon>Papilionoidea</taxon>
        <taxon>Papilionidae</taxon>
        <taxon>Papilioninae</taxon>
        <taxon>Papilio</taxon>
    </lineage>
</organism>
<dbReference type="Pfam" id="PF23748">
    <property type="entry name" value="Beta-prop_LRRK2"/>
    <property type="match status" value="1"/>
</dbReference>
<name>A0A0N0PE33_PAPMA</name>
<gene>
    <name evidence="2" type="ORF">RR48_02592</name>
</gene>
<reference evidence="2 3" key="1">
    <citation type="journal article" date="2015" name="Nat. Commun.">
        <title>Outbred genome sequencing and CRISPR/Cas9 gene editing in butterflies.</title>
        <authorList>
            <person name="Li X."/>
            <person name="Fan D."/>
            <person name="Zhang W."/>
            <person name="Liu G."/>
            <person name="Zhang L."/>
            <person name="Zhao L."/>
            <person name="Fang X."/>
            <person name="Chen L."/>
            <person name="Dong Y."/>
            <person name="Chen Y."/>
            <person name="Ding Y."/>
            <person name="Zhao R."/>
            <person name="Feng M."/>
            <person name="Zhu Y."/>
            <person name="Feng Y."/>
            <person name="Jiang X."/>
            <person name="Zhu D."/>
            <person name="Xiang H."/>
            <person name="Feng X."/>
            <person name="Li S."/>
            <person name="Wang J."/>
            <person name="Zhang G."/>
            <person name="Kronforst M.R."/>
            <person name="Wang W."/>
        </authorList>
    </citation>
    <scope>NUCLEOTIDE SEQUENCE [LARGE SCALE GENOMIC DNA]</scope>
    <source>
        <strain evidence="2">Ya'a_city_454_Pm</strain>
        <tissue evidence="2">Whole body</tissue>
    </source>
</reference>
<accession>A0A0N0PE33</accession>
<keyword evidence="3" id="KW-1185">Reference proteome</keyword>
<dbReference type="EMBL" id="KQ459988">
    <property type="protein sequence ID" value="KPJ18809.1"/>
    <property type="molecule type" value="Genomic_DNA"/>
</dbReference>
<evidence type="ECO:0000313" key="2">
    <source>
        <dbReference type="EMBL" id="KPJ18809.1"/>
    </source>
</evidence>
<protein>
    <recommendedName>
        <fullName evidence="1">LRRK2 beta-propeller domain-containing protein</fullName>
    </recommendedName>
</protein>
<proteinExistence type="predicted"/>
<dbReference type="AlphaFoldDB" id="A0A0N0PE33"/>
<dbReference type="STRING" id="76193.A0A0N0PE33"/>
<evidence type="ECO:0000313" key="3">
    <source>
        <dbReference type="Proteomes" id="UP000053240"/>
    </source>
</evidence>
<dbReference type="Proteomes" id="UP000053240">
    <property type="component" value="Unassembled WGS sequence"/>
</dbReference>
<dbReference type="InterPro" id="IPR056602">
    <property type="entry name" value="Beta-prop_LRRK2"/>
</dbReference>
<feature type="domain" description="LRRK2 beta-propeller" evidence="1">
    <location>
        <begin position="116"/>
        <end position="236"/>
    </location>
</feature>
<sequence>MALLWSVPVQEAVGGAVCGVRALRPLPGLGRVALAAAAGRLFLVSAHRPEADTSFVLTELGTATELCCLATVTLPTGVEVWAGGDGLSAYLVCEEGVSAAEQVAAPGKVALLAAAGDHVLAACRPGVFVYQYSVSDKRVTARLDCSKLAPCSESLQSIAIDERLAEDRCMITAMCALRGEVYVGTAWGCIVVADAASLRPLTVFRPYEEEVRAMIPLPAHDPESGAMLATLGGGYRPLLHRYAPAQVQQQALLPHLSIQE</sequence>
<evidence type="ECO:0000259" key="1">
    <source>
        <dbReference type="Pfam" id="PF23748"/>
    </source>
</evidence>